<name>A0A2Z6QPZ5_9GLOM</name>
<comment type="caution">
    <text evidence="1">The sequence shown here is derived from an EMBL/GenBank/DDBJ whole genome shotgun (WGS) entry which is preliminary data.</text>
</comment>
<evidence type="ECO:0000313" key="2">
    <source>
        <dbReference type="Proteomes" id="UP000247702"/>
    </source>
</evidence>
<dbReference type="AlphaFoldDB" id="A0A2Z6QPZ5"/>
<gene>
    <name evidence="1" type="ORF">RclHR1_14410005</name>
</gene>
<proteinExistence type="predicted"/>
<protein>
    <submittedName>
        <fullName evidence="1">Uncharacterized protein</fullName>
    </submittedName>
</protein>
<evidence type="ECO:0000313" key="1">
    <source>
        <dbReference type="EMBL" id="GBB87929.1"/>
    </source>
</evidence>
<keyword evidence="2" id="KW-1185">Reference proteome</keyword>
<dbReference type="Proteomes" id="UP000247702">
    <property type="component" value="Unassembled WGS sequence"/>
</dbReference>
<accession>A0A2Z6QPZ5</accession>
<dbReference type="EMBL" id="BEXD01000493">
    <property type="protein sequence ID" value="GBB87929.1"/>
    <property type="molecule type" value="Genomic_DNA"/>
</dbReference>
<reference evidence="1 2" key="1">
    <citation type="submission" date="2017-11" db="EMBL/GenBank/DDBJ databases">
        <title>The genome of Rhizophagus clarus HR1 reveals common genetic basis of auxotrophy among arbuscular mycorrhizal fungi.</title>
        <authorList>
            <person name="Kobayashi Y."/>
        </authorList>
    </citation>
    <scope>NUCLEOTIDE SEQUENCE [LARGE SCALE GENOMIC DNA]</scope>
    <source>
        <strain evidence="1 2">HR1</strain>
    </source>
</reference>
<sequence length="127" mass="14477">MLEKFPVLQFVSADLSNQEIDQFEIDAQNWVCMFCCPTQGHMNNSIQIPGLYQKEDITPYMHVFAKHIPKFMRQLKEKGLSLLIFSTSIVGAGLRPAEAKAPIHPNSVWIHTRSPIQLVSQRLTARL</sequence>
<organism evidence="1 2">
    <name type="scientific">Rhizophagus clarus</name>
    <dbReference type="NCBI Taxonomy" id="94130"/>
    <lineage>
        <taxon>Eukaryota</taxon>
        <taxon>Fungi</taxon>
        <taxon>Fungi incertae sedis</taxon>
        <taxon>Mucoromycota</taxon>
        <taxon>Glomeromycotina</taxon>
        <taxon>Glomeromycetes</taxon>
        <taxon>Glomerales</taxon>
        <taxon>Glomeraceae</taxon>
        <taxon>Rhizophagus</taxon>
    </lineage>
</organism>